<feature type="region of interest" description="Disordered" evidence="1">
    <location>
        <begin position="1"/>
        <end position="21"/>
    </location>
</feature>
<proteinExistence type="predicted"/>
<keyword evidence="3" id="KW-1185">Reference proteome</keyword>
<evidence type="ECO:0000256" key="1">
    <source>
        <dbReference type="SAM" id="MobiDB-lite"/>
    </source>
</evidence>
<dbReference type="RefSeq" id="WP_267847221.1">
    <property type="nucleotide sequence ID" value="NZ_JAPMXC010000001.1"/>
</dbReference>
<accession>A0ABT3ZME0</accession>
<gene>
    <name evidence="2" type="ORF">OVY01_09590</name>
</gene>
<organism evidence="2 3">
    <name type="scientific">Robbsia betulipollinis</name>
    <dbReference type="NCBI Taxonomy" id="2981849"/>
    <lineage>
        <taxon>Bacteria</taxon>
        <taxon>Pseudomonadati</taxon>
        <taxon>Pseudomonadota</taxon>
        <taxon>Betaproteobacteria</taxon>
        <taxon>Burkholderiales</taxon>
        <taxon>Burkholderiaceae</taxon>
        <taxon>Robbsia</taxon>
    </lineage>
</organism>
<evidence type="ECO:0000313" key="2">
    <source>
        <dbReference type="EMBL" id="MCY0387482.1"/>
    </source>
</evidence>
<reference evidence="2" key="1">
    <citation type="submission" date="2022-11" db="EMBL/GenBank/DDBJ databases">
        <title>Robbsia betulipollinis sp. nov., isolated from pollen of birch (Betula pendula).</title>
        <authorList>
            <person name="Shi H."/>
            <person name="Ambika Manirajan B."/>
            <person name="Ratering S."/>
            <person name="Geissler-Plaum R."/>
            <person name="Schnell S."/>
        </authorList>
    </citation>
    <scope>NUCLEOTIDE SEQUENCE</scope>
    <source>
        <strain evidence="2">Bb-Pol-6</strain>
    </source>
</reference>
<protein>
    <submittedName>
        <fullName evidence="2">Uncharacterized protein</fullName>
    </submittedName>
</protein>
<dbReference type="EMBL" id="JAPMXC010000001">
    <property type="protein sequence ID" value="MCY0387482.1"/>
    <property type="molecule type" value="Genomic_DNA"/>
</dbReference>
<sequence>MKSRADSTAETTFIQSMERHSEVAKSLGQEISARLDSSGAMIHAVRTGGFGVDAIPDTQAI</sequence>
<comment type="caution">
    <text evidence="2">The sequence shown here is derived from an EMBL/GenBank/DDBJ whole genome shotgun (WGS) entry which is preliminary data.</text>
</comment>
<name>A0ABT3ZME0_9BURK</name>
<evidence type="ECO:0000313" key="3">
    <source>
        <dbReference type="Proteomes" id="UP001082899"/>
    </source>
</evidence>
<dbReference type="Proteomes" id="UP001082899">
    <property type="component" value="Unassembled WGS sequence"/>
</dbReference>